<dbReference type="InterPro" id="IPR036005">
    <property type="entry name" value="Creatinase/aminopeptidase-like"/>
</dbReference>
<gene>
    <name evidence="4" type="ORF">FCC1311_021252</name>
</gene>
<dbReference type="EMBL" id="BEYU01000016">
    <property type="protein sequence ID" value="GBG25906.1"/>
    <property type="molecule type" value="Genomic_DNA"/>
</dbReference>
<dbReference type="PANTHER" id="PTHR10804">
    <property type="entry name" value="PROTEASE FAMILY M24 METHIONYL AMINOPEPTIDASE, AMINOPEPTIDASE P"/>
    <property type="match status" value="1"/>
</dbReference>
<proteinExistence type="inferred from homology"/>
<dbReference type="OrthoDB" id="5876363at2759"/>
<dbReference type="CDD" id="cd01089">
    <property type="entry name" value="PA2G4-like"/>
    <property type="match status" value="1"/>
</dbReference>
<dbReference type="SUPFAM" id="SSF55920">
    <property type="entry name" value="Creatinase/aminopeptidase"/>
    <property type="match status" value="1"/>
</dbReference>
<feature type="region of interest" description="Disordered" evidence="2">
    <location>
        <begin position="367"/>
        <end position="395"/>
    </location>
</feature>
<keyword evidence="4" id="KW-0645">Protease</keyword>
<evidence type="ECO:0000313" key="4">
    <source>
        <dbReference type="EMBL" id="GBG25906.1"/>
    </source>
</evidence>
<keyword evidence="5" id="KW-1185">Reference proteome</keyword>
<dbReference type="NCBIfam" id="TIGR00495">
    <property type="entry name" value="crvDNA_42K"/>
    <property type="match status" value="1"/>
</dbReference>
<keyword evidence="4" id="KW-0031">Aminopeptidase</keyword>
<dbReference type="InterPro" id="IPR047113">
    <property type="entry name" value="PA2G4/ARX1"/>
</dbReference>
<keyword evidence="4" id="KW-0378">Hydrolase</keyword>
<dbReference type="SUPFAM" id="SSF46785">
    <property type="entry name" value="Winged helix' DNA-binding domain"/>
    <property type="match status" value="1"/>
</dbReference>
<feature type="domain" description="Peptidase M24" evidence="3">
    <location>
        <begin position="23"/>
        <end position="231"/>
    </location>
</feature>
<dbReference type="Pfam" id="PF00557">
    <property type="entry name" value="Peptidase_M24"/>
    <property type="match status" value="1"/>
</dbReference>
<protein>
    <submittedName>
        <fullName evidence="4">Methionine aminopeptidase 2</fullName>
    </submittedName>
</protein>
<reference evidence="4 5" key="1">
    <citation type="submission" date="2017-12" db="EMBL/GenBank/DDBJ databases">
        <title>Sequencing, de novo assembly and annotation of complete genome of a new Thraustochytrid species, strain FCC1311.</title>
        <authorList>
            <person name="Sedici K."/>
            <person name="Godart F."/>
            <person name="Aiese Cigliano R."/>
            <person name="Sanseverino W."/>
            <person name="Barakat M."/>
            <person name="Ortet P."/>
            <person name="Marechal E."/>
            <person name="Cagnac O."/>
            <person name="Amato A."/>
        </authorList>
    </citation>
    <scope>NUCLEOTIDE SEQUENCE [LARGE SCALE GENOMIC DNA]</scope>
</reference>
<comment type="similarity">
    <text evidence="1">Belongs to the peptidase M24 family.</text>
</comment>
<accession>A0A2R5G4F7</accession>
<dbReference type="Gene3D" id="1.10.10.10">
    <property type="entry name" value="Winged helix-like DNA-binding domain superfamily/Winged helix DNA-binding domain"/>
    <property type="match status" value="1"/>
</dbReference>
<organism evidence="4 5">
    <name type="scientific">Hondaea fermentalgiana</name>
    <dbReference type="NCBI Taxonomy" id="2315210"/>
    <lineage>
        <taxon>Eukaryota</taxon>
        <taxon>Sar</taxon>
        <taxon>Stramenopiles</taxon>
        <taxon>Bigyra</taxon>
        <taxon>Labyrinthulomycetes</taxon>
        <taxon>Thraustochytrida</taxon>
        <taxon>Thraustochytriidae</taxon>
        <taxon>Hondaea</taxon>
    </lineage>
</organism>
<dbReference type="Gene3D" id="3.90.230.10">
    <property type="entry name" value="Creatinase/methionine aminopeptidase superfamily"/>
    <property type="match status" value="1"/>
</dbReference>
<feature type="compositionally biased region" description="Low complexity" evidence="2">
    <location>
        <begin position="375"/>
        <end position="384"/>
    </location>
</feature>
<evidence type="ECO:0000313" key="5">
    <source>
        <dbReference type="Proteomes" id="UP000241890"/>
    </source>
</evidence>
<dbReference type="InterPro" id="IPR036390">
    <property type="entry name" value="WH_DNA-bd_sf"/>
</dbReference>
<dbReference type="Proteomes" id="UP000241890">
    <property type="component" value="Unassembled WGS sequence"/>
</dbReference>
<name>A0A2R5G4F7_9STRA</name>
<evidence type="ECO:0000259" key="3">
    <source>
        <dbReference type="Pfam" id="PF00557"/>
    </source>
</evidence>
<sequence>MADMEVEEQEVVENLMNQEVSTKFQTAAEIVNKTLTGLLGYADEGKTALEICKFGDLLITQQCSMVFKAKKIEKGIAFPTCVSVNECVCHYSPLQSDGAIPVLKAGDVVKVDLGVHIDGFPVVVAHTFVVAPKGGSPSAIDGKKADVIAAAYTAAEAAVKCIRDGEPNDKITETIKMVSEDFGVKPVQGVLMHQMKRFVIDGNDVVIGREELDQKVESFNFEKGGVYTVDVVMSTGEGKPIQKEARTTVFKRAADQKYMLKMKASRQVMSTIDKEYTTFPFGIGSFKDEKTARMGVVECIKHDLLHPYPVLFEKPGEIVAHFKYTVLLFGSGPSKVTGAAVDPSQLQTEKKPREEVQALLALEVKKNKKNKKKSGAASANAANPPAAPDAMETSD</sequence>
<comment type="caution">
    <text evidence="4">The sequence shown here is derived from an EMBL/GenBank/DDBJ whole genome shotgun (WGS) entry which is preliminary data.</text>
</comment>
<dbReference type="AlphaFoldDB" id="A0A2R5G4F7"/>
<dbReference type="FunCoup" id="A0A2R5G4F7">
    <property type="interactions" value="582"/>
</dbReference>
<dbReference type="FunFam" id="1.10.10.10:FF:000029">
    <property type="entry name" value="Proliferation-associated 2G4, a"/>
    <property type="match status" value="1"/>
</dbReference>
<dbReference type="InParanoid" id="A0A2R5G4F7"/>
<dbReference type="InterPro" id="IPR004545">
    <property type="entry name" value="PA2G4"/>
</dbReference>
<dbReference type="InterPro" id="IPR000994">
    <property type="entry name" value="Pept_M24"/>
</dbReference>
<evidence type="ECO:0000256" key="2">
    <source>
        <dbReference type="SAM" id="MobiDB-lite"/>
    </source>
</evidence>
<dbReference type="GO" id="GO:0004177">
    <property type="term" value="F:aminopeptidase activity"/>
    <property type="evidence" value="ECO:0007669"/>
    <property type="project" value="UniProtKB-KW"/>
</dbReference>
<evidence type="ECO:0000256" key="1">
    <source>
        <dbReference type="ARBA" id="ARBA00007319"/>
    </source>
</evidence>
<dbReference type="InterPro" id="IPR036388">
    <property type="entry name" value="WH-like_DNA-bd_sf"/>
</dbReference>
<dbReference type="PANTHER" id="PTHR10804:SF11">
    <property type="entry name" value="PROLIFERATION-ASSOCIATED PROTEIN 2G4"/>
    <property type="match status" value="1"/>
</dbReference>